<dbReference type="Pfam" id="PF00165">
    <property type="entry name" value="HTH_AraC"/>
    <property type="match status" value="1"/>
</dbReference>
<feature type="domain" description="HTH araC/xylS-type" evidence="3">
    <location>
        <begin position="1"/>
        <end position="42"/>
    </location>
</feature>
<protein>
    <submittedName>
        <fullName evidence="4">AraC family transcriptional regulator</fullName>
    </submittedName>
</protein>
<evidence type="ECO:0000256" key="1">
    <source>
        <dbReference type="ARBA" id="ARBA00023015"/>
    </source>
</evidence>
<dbReference type="InterPro" id="IPR009057">
    <property type="entry name" value="Homeodomain-like_sf"/>
</dbReference>
<dbReference type="Proteomes" id="UP000515860">
    <property type="component" value="Chromosome"/>
</dbReference>
<organism evidence="4 5">
    <name type="scientific">Wansuia hejianensis</name>
    <dbReference type="NCBI Taxonomy" id="2763667"/>
    <lineage>
        <taxon>Bacteria</taxon>
        <taxon>Bacillati</taxon>
        <taxon>Bacillota</taxon>
        <taxon>Clostridia</taxon>
        <taxon>Lachnospirales</taxon>
        <taxon>Lachnospiraceae</taxon>
        <taxon>Wansuia</taxon>
    </lineage>
</organism>
<gene>
    <name evidence="4" type="ORF">H9Q79_11435</name>
</gene>
<sequence length="48" mass="5724">MLRHSDAPVFYIAQKVGIDNVSYFIKLFKKYEQLTPHSYRSIWNTDSD</sequence>
<dbReference type="GO" id="GO:0043565">
    <property type="term" value="F:sequence-specific DNA binding"/>
    <property type="evidence" value="ECO:0007669"/>
    <property type="project" value="InterPro"/>
</dbReference>
<dbReference type="RefSeq" id="WP_408646425.1">
    <property type="nucleotide sequence ID" value="NZ_CP060635.1"/>
</dbReference>
<name>A0A7G9G9Q5_9FIRM</name>
<dbReference type="PROSITE" id="PS01124">
    <property type="entry name" value="HTH_ARAC_FAMILY_2"/>
    <property type="match status" value="1"/>
</dbReference>
<dbReference type="GO" id="GO:0003700">
    <property type="term" value="F:DNA-binding transcription factor activity"/>
    <property type="evidence" value="ECO:0007669"/>
    <property type="project" value="InterPro"/>
</dbReference>
<evidence type="ECO:0000256" key="2">
    <source>
        <dbReference type="ARBA" id="ARBA00023163"/>
    </source>
</evidence>
<proteinExistence type="predicted"/>
<dbReference type="Gene3D" id="1.10.10.60">
    <property type="entry name" value="Homeodomain-like"/>
    <property type="match status" value="1"/>
</dbReference>
<dbReference type="SUPFAM" id="SSF46689">
    <property type="entry name" value="Homeodomain-like"/>
    <property type="match status" value="1"/>
</dbReference>
<evidence type="ECO:0000259" key="3">
    <source>
        <dbReference type="PROSITE" id="PS01124"/>
    </source>
</evidence>
<keyword evidence="5" id="KW-1185">Reference proteome</keyword>
<reference evidence="4 5" key="1">
    <citation type="submission" date="2020-08" db="EMBL/GenBank/DDBJ databases">
        <authorList>
            <person name="Liu C."/>
            <person name="Sun Q."/>
        </authorList>
    </citation>
    <scope>NUCLEOTIDE SEQUENCE [LARGE SCALE GENOMIC DNA]</scope>
    <source>
        <strain evidence="4 5">NSJ-29</strain>
    </source>
</reference>
<keyword evidence="2" id="KW-0804">Transcription</keyword>
<dbReference type="KEGG" id="whj:H9Q79_11435"/>
<keyword evidence="1" id="KW-0805">Transcription regulation</keyword>
<dbReference type="EMBL" id="CP060635">
    <property type="protein sequence ID" value="QNM07537.1"/>
    <property type="molecule type" value="Genomic_DNA"/>
</dbReference>
<dbReference type="AlphaFoldDB" id="A0A7G9G9Q5"/>
<evidence type="ECO:0000313" key="5">
    <source>
        <dbReference type="Proteomes" id="UP000515860"/>
    </source>
</evidence>
<dbReference type="InterPro" id="IPR018060">
    <property type="entry name" value="HTH_AraC"/>
</dbReference>
<accession>A0A7G9G9Q5</accession>
<evidence type="ECO:0000313" key="4">
    <source>
        <dbReference type="EMBL" id="QNM07537.1"/>
    </source>
</evidence>